<dbReference type="InterPro" id="IPR019004">
    <property type="entry name" value="YqeY/Aim41"/>
</dbReference>
<gene>
    <name evidence="1" type="primary">AIM41</name>
    <name evidence="2" type="ORF">BG006_004093</name>
</gene>
<dbReference type="InterPro" id="IPR023168">
    <property type="entry name" value="GatB_Yqey_C_2"/>
</dbReference>
<dbReference type="SUPFAM" id="SSF89095">
    <property type="entry name" value="GatB/YqeY motif"/>
    <property type="match status" value="1"/>
</dbReference>
<dbReference type="EMBL" id="JAAAUY010000226">
    <property type="protein sequence ID" value="KAF9333026.1"/>
    <property type="molecule type" value="Genomic_DNA"/>
</dbReference>
<reference evidence="2" key="1">
    <citation type="journal article" date="2020" name="Fungal Divers.">
        <title>Resolving the Mortierellaceae phylogeny through synthesis of multi-gene phylogenetics and phylogenomics.</title>
        <authorList>
            <person name="Vandepol N."/>
            <person name="Liber J."/>
            <person name="Desiro A."/>
            <person name="Na H."/>
            <person name="Kennedy M."/>
            <person name="Barry K."/>
            <person name="Grigoriev I.V."/>
            <person name="Miller A.N."/>
            <person name="O'Donnell K."/>
            <person name="Stajich J.E."/>
            <person name="Bonito G."/>
        </authorList>
    </citation>
    <scope>NUCLEOTIDE SEQUENCE</scope>
    <source>
        <strain evidence="2">NVP1</strain>
    </source>
</reference>
<comment type="caution">
    <text evidence="2">The sequence shown here is derived from an EMBL/GenBank/DDBJ whole genome shotgun (WGS) entry which is preliminary data.</text>
</comment>
<sequence length="180" mass="19951">MFARAAIRSFTRQSTRTALFYTTETAPATPQLLLRIKADVKVAMRAKDKERLAVVKGILSDLTYLEKSPQAPAQVTDSVIQQLIQKSIKKRQEAALSFAGAGRQDMADQENKEAEMLKVYLPQAMTSQEIEAEVRRVVKEQGATNAKDMGKVMKELGSLDPARAPKKDVSDMVKKVLAEL</sequence>
<evidence type="ECO:0000313" key="2">
    <source>
        <dbReference type="EMBL" id="KAF9333026.1"/>
    </source>
</evidence>
<dbReference type="PANTHER" id="PTHR28055:SF1">
    <property type="entry name" value="ALTERED INHERITANCE OF MITOCHONDRIA PROTEIN 41, MITOCHONDRIAL"/>
    <property type="match status" value="1"/>
</dbReference>
<organism evidence="2 3">
    <name type="scientific">Podila minutissima</name>
    <dbReference type="NCBI Taxonomy" id="64525"/>
    <lineage>
        <taxon>Eukaryota</taxon>
        <taxon>Fungi</taxon>
        <taxon>Fungi incertae sedis</taxon>
        <taxon>Mucoromycota</taxon>
        <taxon>Mortierellomycotina</taxon>
        <taxon>Mortierellomycetes</taxon>
        <taxon>Mortierellales</taxon>
        <taxon>Mortierellaceae</taxon>
        <taxon>Podila</taxon>
    </lineage>
</organism>
<accession>A0A9P5SML6</accession>
<dbReference type="AlphaFoldDB" id="A0A9P5SML6"/>
<comment type="subcellular location">
    <subcellularLocation>
        <location evidence="1">Mitochondrion</location>
    </subcellularLocation>
</comment>
<evidence type="ECO:0000256" key="1">
    <source>
        <dbReference type="RuleBase" id="RU365099"/>
    </source>
</evidence>
<dbReference type="InterPro" id="IPR003789">
    <property type="entry name" value="Asn/Gln_tRNA_amidoTrase-B-like"/>
</dbReference>
<keyword evidence="3" id="KW-1185">Reference proteome</keyword>
<dbReference type="PANTHER" id="PTHR28055">
    <property type="entry name" value="ALTERED INHERITANCE OF MITOCHONDRIA PROTEIN 41, MITOCHONDRIAL"/>
    <property type="match status" value="1"/>
</dbReference>
<comment type="similarity">
    <text evidence="1">Belongs to the AIM41 family.</text>
</comment>
<dbReference type="GO" id="GO:0005739">
    <property type="term" value="C:mitochondrion"/>
    <property type="evidence" value="ECO:0007669"/>
    <property type="project" value="UniProtKB-SubCell"/>
</dbReference>
<dbReference type="Gene3D" id="1.10.10.410">
    <property type="match status" value="1"/>
</dbReference>
<protein>
    <recommendedName>
        <fullName evidence="1">Altered inheritance of mitochondria protein 41</fullName>
    </recommendedName>
</protein>
<dbReference type="Gene3D" id="1.10.1510.10">
    <property type="entry name" value="Uncharacterised protein YqeY/AIM41 PF09424, N-terminal domain"/>
    <property type="match status" value="1"/>
</dbReference>
<proteinExistence type="inferred from homology"/>
<name>A0A9P5SML6_9FUNG</name>
<dbReference type="Proteomes" id="UP000696485">
    <property type="component" value="Unassembled WGS sequence"/>
</dbReference>
<keyword evidence="1" id="KW-0496">Mitochondrion</keyword>
<dbReference type="Pfam" id="PF09424">
    <property type="entry name" value="YqeY"/>
    <property type="match status" value="1"/>
</dbReference>
<dbReference type="GO" id="GO:0016884">
    <property type="term" value="F:carbon-nitrogen ligase activity, with glutamine as amido-N-donor"/>
    <property type="evidence" value="ECO:0007669"/>
    <property type="project" value="UniProtKB-UniRule"/>
</dbReference>
<evidence type="ECO:0000313" key="3">
    <source>
        <dbReference type="Proteomes" id="UP000696485"/>
    </source>
</evidence>
<dbReference type="InterPro" id="IPR042184">
    <property type="entry name" value="YqeY/Aim41_N"/>
</dbReference>